<sequence length="123" mass="14517">MHTSLIAKLNRISSGTRTRTQPLRFVICIWTFRRVFARHLCSSTWRKCSKIVAKSEWEWEWEWEWECYAPIHRPDNDGDDIMPKDPTAVQNNNTLEWNARGGKTTIEIPFPILKFIPNPSKLC</sequence>
<reference evidence="1" key="1">
    <citation type="journal article" date="2003" name="Genome Biol.">
        <title>An integrated gene annotation and transcriptional profiling approach towards the full gene content of the Drosophila genome.</title>
        <authorList>
            <person name="Hild M."/>
            <person name="Beckmann B."/>
            <person name="Haas S.A."/>
            <person name="Koch B."/>
            <person name="Solovyev V."/>
            <person name="Busold C."/>
            <person name="Fellenberg K."/>
            <person name="Boutros M."/>
            <person name="Vingron M."/>
            <person name="Sauer F."/>
            <person name="Hoheisel J.D."/>
            <person name="Paro R."/>
        </authorList>
    </citation>
    <scope>NUCLEOTIDE SEQUENCE</scope>
</reference>
<evidence type="ECO:0000313" key="1">
    <source>
        <dbReference type="EMBL" id="DAA02721.1"/>
    </source>
</evidence>
<dbReference type="AlphaFoldDB" id="Q6ILZ1"/>
<organism evidence="1">
    <name type="scientific">Drosophila melanogaster</name>
    <name type="common">Fruit fly</name>
    <dbReference type="NCBI Taxonomy" id="7227"/>
    <lineage>
        <taxon>Eukaryota</taxon>
        <taxon>Metazoa</taxon>
        <taxon>Ecdysozoa</taxon>
        <taxon>Arthropoda</taxon>
        <taxon>Hexapoda</taxon>
        <taxon>Insecta</taxon>
        <taxon>Pterygota</taxon>
        <taxon>Neoptera</taxon>
        <taxon>Endopterygota</taxon>
        <taxon>Diptera</taxon>
        <taxon>Brachycera</taxon>
        <taxon>Muscomorpha</taxon>
        <taxon>Ephydroidea</taxon>
        <taxon>Drosophilidae</taxon>
        <taxon>Drosophila</taxon>
        <taxon>Sophophora</taxon>
    </lineage>
</organism>
<accession>Q6ILZ1</accession>
<protein>
    <submittedName>
        <fullName evidence="1">HDC08041</fullName>
    </submittedName>
</protein>
<gene>
    <name evidence="1" type="ORF">HDC08041</name>
</gene>
<name>Q6ILZ1_DROME</name>
<dbReference type="EMBL" id="BK001875">
    <property type="protein sequence ID" value="DAA02721.1"/>
    <property type="molecule type" value="Genomic_DNA"/>
</dbReference>
<proteinExistence type="predicted"/>